<evidence type="ECO:0000256" key="1">
    <source>
        <dbReference type="SAM" id="MobiDB-lite"/>
    </source>
</evidence>
<keyword evidence="3" id="KW-1185">Reference proteome</keyword>
<comment type="caution">
    <text evidence="2">The sequence shown here is derived from an EMBL/GenBank/DDBJ whole genome shotgun (WGS) entry which is preliminary data.</text>
</comment>
<feature type="compositionally biased region" description="Polar residues" evidence="1">
    <location>
        <begin position="76"/>
        <end position="93"/>
    </location>
</feature>
<sequence length="384" mass="42378">MLTSSLCLSEVVPSSLHFAAPGCDQTQNSSFTRVFTENKKKIGTLTITTYNDEENNEATSVESAPNTSSDDPEHAGTQQLSSLTQIRNSTQKPPQVRAGVQSDHGHLPTRQRPTGRILRNIHRVPQPGSVRERHQHMEGAKTADHCEGALEDLRFVLIDHHKLRQEIWTRPARDMLRPFQTFKQFIAQPKVRNIDLKAAKKKEFLDKIANPSVSQSVHKSFHTRSEDRRPIHAVHVATSEDSKTRLAKLHYLIPSFIPPKSLSSVPPFHTLHFTPLTVDLTDARNIVFQIRFFAEEAELPVVNEDTAFLVEDRNHASPASYIAESSSQPAQSALHNLAFSFGSPTSAGGRKASVASPNPHSGSTIGASGQTGSSAMPHFHLPAN</sequence>
<feature type="region of interest" description="Disordered" evidence="1">
    <location>
        <begin position="348"/>
        <end position="384"/>
    </location>
</feature>
<reference evidence="2 3" key="1">
    <citation type="journal article" date="2022" name="bioRxiv">
        <title>Genomics of Preaxostyla Flagellates Illuminates Evolutionary Transitions and the Path Towards Mitochondrial Loss.</title>
        <authorList>
            <person name="Novak L.V.F."/>
            <person name="Treitli S.C."/>
            <person name="Pyrih J."/>
            <person name="Halakuc P."/>
            <person name="Pipaliya S.V."/>
            <person name="Vacek V."/>
            <person name="Brzon O."/>
            <person name="Soukal P."/>
            <person name="Eme L."/>
            <person name="Dacks J.B."/>
            <person name="Karnkowska A."/>
            <person name="Elias M."/>
            <person name="Hampl V."/>
        </authorList>
    </citation>
    <scope>NUCLEOTIDE SEQUENCE [LARGE SCALE GENOMIC DNA]</scope>
    <source>
        <strain evidence="2">NAU3</strain>
        <tissue evidence="2">Gut</tissue>
    </source>
</reference>
<dbReference type="EMBL" id="JARBJD010000007">
    <property type="protein sequence ID" value="KAK2963198.1"/>
    <property type="molecule type" value="Genomic_DNA"/>
</dbReference>
<proteinExistence type="predicted"/>
<organism evidence="2 3">
    <name type="scientific">Blattamonas nauphoetae</name>
    <dbReference type="NCBI Taxonomy" id="2049346"/>
    <lineage>
        <taxon>Eukaryota</taxon>
        <taxon>Metamonada</taxon>
        <taxon>Preaxostyla</taxon>
        <taxon>Oxymonadida</taxon>
        <taxon>Blattamonas</taxon>
    </lineage>
</organism>
<feature type="compositionally biased region" description="Polar residues" evidence="1">
    <location>
        <begin position="355"/>
        <end position="374"/>
    </location>
</feature>
<evidence type="ECO:0000313" key="3">
    <source>
        <dbReference type="Proteomes" id="UP001281761"/>
    </source>
</evidence>
<name>A0ABQ9YHG3_9EUKA</name>
<dbReference type="Proteomes" id="UP001281761">
    <property type="component" value="Unassembled WGS sequence"/>
</dbReference>
<gene>
    <name evidence="2" type="ORF">BLNAU_1731</name>
</gene>
<feature type="compositionally biased region" description="Polar residues" evidence="1">
    <location>
        <begin position="57"/>
        <end position="69"/>
    </location>
</feature>
<accession>A0ABQ9YHG3</accession>
<protein>
    <submittedName>
        <fullName evidence="2">Uncharacterized protein</fullName>
    </submittedName>
</protein>
<feature type="region of interest" description="Disordered" evidence="1">
    <location>
        <begin position="50"/>
        <end position="119"/>
    </location>
</feature>
<evidence type="ECO:0000313" key="2">
    <source>
        <dbReference type="EMBL" id="KAK2963198.1"/>
    </source>
</evidence>